<dbReference type="CDD" id="cd00033">
    <property type="entry name" value="CCP"/>
    <property type="match status" value="3"/>
</dbReference>
<dbReference type="SMART" id="SM00032">
    <property type="entry name" value="CCP"/>
    <property type="match status" value="3"/>
</dbReference>
<dbReference type="SUPFAM" id="SSF57535">
    <property type="entry name" value="Complement control module/SCR domain"/>
    <property type="match status" value="3"/>
</dbReference>
<protein>
    <submittedName>
        <fullName evidence="7">von Willebrand factor type EGF and pentraxin domain-containing 1-like</fullName>
    </submittedName>
</protein>
<dbReference type="PANTHER" id="PTHR45656:SF4">
    <property type="entry name" value="PROTEIN CBR-CLEC-78"/>
    <property type="match status" value="1"/>
</dbReference>
<comment type="caution">
    <text evidence="4">Lacks conserved residue(s) required for the propagation of feature annotation.</text>
</comment>
<gene>
    <name evidence="7" type="ORF">BpHYR1_032989</name>
</gene>
<evidence type="ECO:0000256" key="4">
    <source>
        <dbReference type="PROSITE-ProRule" id="PRU00302"/>
    </source>
</evidence>
<keyword evidence="1 5" id="KW-0732">Signal</keyword>
<evidence type="ECO:0000313" key="8">
    <source>
        <dbReference type="Proteomes" id="UP000276133"/>
    </source>
</evidence>
<evidence type="ECO:0000256" key="5">
    <source>
        <dbReference type="SAM" id="SignalP"/>
    </source>
</evidence>
<feature type="domain" description="Sushi" evidence="6">
    <location>
        <begin position="19"/>
        <end position="81"/>
    </location>
</feature>
<evidence type="ECO:0000256" key="2">
    <source>
        <dbReference type="ARBA" id="ARBA00022737"/>
    </source>
</evidence>
<dbReference type="Proteomes" id="UP000276133">
    <property type="component" value="Unassembled WGS sequence"/>
</dbReference>
<dbReference type="SUPFAM" id="SSF49899">
    <property type="entry name" value="Concanavalin A-like lectins/glucanases"/>
    <property type="match status" value="1"/>
</dbReference>
<keyword evidence="2" id="KW-0677">Repeat</keyword>
<evidence type="ECO:0000256" key="1">
    <source>
        <dbReference type="ARBA" id="ARBA00022729"/>
    </source>
</evidence>
<evidence type="ECO:0000313" key="7">
    <source>
        <dbReference type="EMBL" id="RNA22059.1"/>
    </source>
</evidence>
<dbReference type="STRING" id="10195.A0A3M7RF36"/>
<dbReference type="PROSITE" id="PS50923">
    <property type="entry name" value="SUSHI"/>
    <property type="match status" value="3"/>
</dbReference>
<dbReference type="PANTHER" id="PTHR45656">
    <property type="entry name" value="PROTEIN CBR-CLEC-78"/>
    <property type="match status" value="1"/>
</dbReference>
<keyword evidence="8" id="KW-1185">Reference proteome</keyword>
<feature type="domain" description="Sushi" evidence="6">
    <location>
        <begin position="388"/>
        <end position="445"/>
    </location>
</feature>
<keyword evidence="4" id="KW-0768">Sushi</keyword>
<dbReference type="AlphaFoldDB" id="A0A3M7RF36"/>
<evidence type="ECO:0000256" key="3">
    <source>
        <dbReference type="ARBA" id="ARBA00023157"/>
    </source>
</evidence>
<feature type="chain" id="PRO_5018195318" evidence="5">
    <location>
        <begin position="19"/>
        <end position="448"/>
    </location>
</feature>
<accession>A0A3M7RF36</accession>
<evidence type="ECO:0000259" key="6">
    <source>
        <dbReference type="PROSITE" id="PS50923"/>
    </source>
</evidence>
<proteinExistence type="predicted"/>
<sequence length="448" mass="51810">MKILRALLIEILLKSVIAKKCKELMQPKNGFIIGGYCSTSIGSICGIKCQPGFILSGSSLRKCQAVNNEPNWTGDASFCKIKQCKPLTSEPLVTSNCTKENVNFGTICHFSCPYRFYMVGSSLRYCLAIGIWSGLDAKCIERKNFQQQITTTTIKQKTSHLYSSKYKDLSAYSLKFGYSFKKISLNIEIVDLPVHFEIWLRTNYTKNIKILNYFYSCFNITVLSNEDSNLIINFSFYKNQSLKTASYFFDVTKSLNRNEWIQIIFAHSKKNIRIFINGIPEFSLEKLSQISNLSTCYTGFEKNQENRFKITDDLKTQNGDFFQPMRGEITRAYLYNFELSEEEILYNFFKCHGNISHYNQFLVIFEWSNVLIDKYLSEFKQISTNFCKNCEEPYLIKHAFMYYDGTTTGDVLLYECQRGFTIVGKANSVCMIYGSWSHNTPRCKGKVY</sequence>
<feature type="signal peptide" evidence="5">
    <location>
        <begin position="1"/>
        <end position="18"/>
    </location>
</feature>
<dbReference type="Gene3D" id="2.10.70.10">
    <property type="entry name" value="Complement Module, domain 1"/>
    <property type="match status" value="3"/>
</dbReference>
<dbReference type="InterPro" id="IPR000436">
    <property type="entry name" value="Sushi_SCR_CCP_dom"/>
</dbReference>
<comment type="caution">
    <text evidence="7">The sequence shown here is derived from an EMBL/GenBank/DDBJ whole genome shotgun (WGS) entry which is preliminary data.</text>
</comment>
<dbReference type="InterPro" id="IPR013320">
    <property type="entry name" value="ConA-like_dom_sf"/>
</dbReference>
<dbReference type="EMBL" id="REGN01003547">
    <property type="protein sequence ID" value="RNA22059.1"/>
    <property type="molecule type" value="Genomic_DNA"/>
</dbReference>
<name>A0A3M7RF36_BRAPC</name>
<dbReference type="Gene3D" id="2.60.120.200">
    <property type="match status" value="1"/>
</dbReference>
<feature type="disulfide bond" evidence="4">
    <location>
        <begin position="112"/>
        <end position="139"/>
    </location>
</feature>
<organism evidence="7 8">
    <name type="scientific">Brachionus plicatilis</name>
    <name type="common">Marine rotifer</name>
    <name type="synonym">Brachionus muelleri</name>
    <dbReference type="NCBI Taxonomy" id="10195"/>
    <lineage>
        <taxon>Eukaryota</taxon>
        <taxon>Metazoa</taxon>
        <taxon>Spiralia</taxon>
        <taxon>Gnathifera</taxon>
        <taxon>Rotifera</taxon>
        <taxon>Eurotatoria</taxon>
        <taxon>Monogononta</taxon>
        <taxon>Pseudotrocha</taxon>
        <taxon>Ploima</taxon>
        <taxon>Brachionidae</taxon>
        <taxon>Brachionus</taxon>
    </lineage>
</organism>
<dbReference type="Pfam" id="PF00084">
    <property type="entry name" value="Sushi"/>
    <property type="match status" value="3"/>
</dbReference>
<feature type="disulfide bond" evidence="4">
    <location>
        <begin position="416"/>
        <end position="443"/>
    </location>
</feature>
<feature type="domain" description="Sushi" evidence="6">
    <location>
        <begin position="82"/>
        <end position="141"/>
    </location>
</feature>
<dbReference type="InterPro" id="IPR051277">
    <property type="entry name" value="SEZ6_CSMD_C4BPB_Regulators"/>
</dbReference>
<dbReference type="OrthoDB" id="6515930at2759"/>
<dbReference type="InterPro" id="IPR035976">
    <property type="entry name" value="Sushi/SCR/CCP_sf"/>
</dbReference>
<reference evidence="7 8" key="1">
    <citation type="journal article" date="2018" name="Sci. Rep.">
        <title>Genomic signatures of local adaptation to the degree of environmental predictability in rotifers.</title>
        <authorList>
            <person name="Franch-Gras L."/>
            <person name="Hahn C."/>
            <person name="Garcia-Roger E.M."/>
            <person name="Carmona M.J."/>
            <person name="Serra M."/>
            <person name="Gomez A."/>
        </authorList>
    </citation>
    <scope>NUCLEOTIDE SEQUENCE [LARGE SCALE GENOMIC DNA]</scope>
    <source>
        <strain evidence="7">HYR1</strain>
    </source>
</reference>
<keyword evidence="3 4" id="KW-1015">Disulfide bond</keyword>